<evidence type="ECO:0000259" key="3">
    <source>
        <dbReference type="Pfam" id="PF00578"/>
    </source>
</evidence>
<dbReference type="GO" id="GO:0016491">
    <property type="term" value="F:oxidoreductase activity"/>
    <property type="evidence" value="ECO:0007669"/>
    <property type="project" value="InterPro"/>
</dbReference>
<keyword evidence="2" id="KW-0732">Signal</keyword>
<organism evidence="4">
    <name type="scientific">Fibrocapsa japonica</name>
    <dbReference type="NCBI Taxonomy" id="94617"/>
    <lineage>
        <taxon>Eukaryota</taxon>
        <taxon>Sar</taxon>
        <taxon>Stramenopiles</taxon>
        <taxon>Ochrophyta</taxon>
        <taxon>Raphidophyceae</taxon>
        <taxon>Chattonellales</taxon>
        <taxon>Chattonellaceae</taxon>
        <taxon>Fibrocapsa</taxon>
    </lineage>
</organism>
<feature type="chain" id="PRO_5031091424" description="Alkyl hydroperoxide reductase subunit C/ Thiol specific antioxidant domain-containing protein" evidence="2">
    <location>
        <begin position="19"/>
        <end position="297"/>
    </location>
</feature>
<feature type="domain" description="Alkyl hydroperoxide reductase subunit C/ Thiol specific antioxidant" evidence="3">
    <location>
        <begin position="153"/>
        <end position="260"/>
    </location>
</feature>
<dbReference type="Pfam" id="PF00578">
    <property type="entry name" value="AhpC-TSA"/>
    <property type="match status" value="1"/>
</dbReference>
<dbReference type="GO" id="GO:0016209">
    <property type="term" value="F:antioxidant activity"/>
    <property type="evidence" value="ECO:0007669"/>
    <property type="project" value="InterPro"/>
</dbReference>
<evidence type="ECO:0000313" key="4">
    <source>
        <dbReference type="EMBL" id="CAD9867313.1"/>
    </source>
</evidence>
<evidence type="ECO:0000256" key="1">
    <source>
        <dbReference type="SAM" id="MobiDB-lite"/>
    </source>
</evidence>
<dbReference type="SUPFAM" id="SSF52833">
    <property type="entry name" value="Thioredoxin-like"/>
    <property type="match status" value="1"/>
</dbReference>
<dbReference type="InterPro" id="IPR036249">
    <property type="entry name" value="Thioredoxin-like_sf"/>
</dbReference>
<dbReference type="AlphaFoldDB" id="A0A7S2V3J8"/>
<feature type="region of interest" description="Disordered" evidence="1">
    <location>
        <begin position="64"/>
        <end position="96"/>
    </location>
</feature>
<evidence type="ECO:0000256" key="2">
    <source>
        <dbReference type="SAM" id="SignalP"/>
    </source>
</evidence>
<accession>A0A7S2V3J8</accession>
<dbReference type="EMBL" id="HBHR01015965">
    <property type="protein sequence ID" value="CAD9867313.1"/>
    <property type="molecule type" value="Transcribed_RNA"/>
</dbReference>
<reference evidence="4" key="1">
    <citation type="submission" date="2021-01" db="EMBL/GenBank/DDBJ databases">
        <authorList>
            <person name="Corre E."/>
            <person name="Pelletier E."/>
            <person name="Niang G."/>
            <person name="Scheremetjew M."/>
            <person name="Finn R."/>
            <person name="Kale V."/>
            <person name="Holt S."/>
            <person name="Cochrane G."/>
            <person name="Meng A."/>
            <person name="Brown T."/>
            <person name="Cohen L."/>
        </authorList>
    </citation>
    <scope>NUCLEOTIDE SEQUENCE</scope>
    <source>
        <strain evidence="4">CCMP1661</strain>
    </source>
</reference>
<dbReference type="InterPro" id="IPR000866">
    <property type="entry name" value="AhpC/TSA"/>
</dbReference>
<dbReference type="Gene3D" id="3.40.30.10">
    <property type="entry name" value="Glutaredoxin"/>
    <property type="match status" value="1"/>
</dbReference>
<feature type="signal peptide" evidence="2">
    <location>
        <begin position="1"/>
        <end position="18"/>
    </location>
</feature>
<protein>
    <recommendedName>
        <fullName evidence="3">Alkyl hydroperoxide reductase subunit C/ Thiol specific antioxidant domain-containing protein</fullName>
    </recommendedName>
</protein>
<name>A0A7S2V3J8_9STRA</name>
<proteinExistence type="predicted"/>
<gene>
    <name evidence="4" type="ORF">FJAP1339_LOCUS7992</name>
</gene>
<sequence length="297" mass="32364">MAPLVSTLLILLSFGVEAFYDAGLHVPLQRKDISCMAKKSKIFGNKVPGAGSAKQAELLKMRNQARGGKPNAEKSPMDQLGTQGVVANPNWRDGGKKKTEVMDDPAEDYGAFQQMLEDAGEYTHSEESYLASSASKGGRLAAGDLAPLDVWNQLKDVKGDSVTFSEFKADGKPIVVIVDPRRASGDLKSALLEINSRFPETSAKIVAISCDKPSDNRKLSKKSMFFFPLLADTPEKTWMDTYGVLNNKSLEKVIFIIEPKLGKVLTVLRDIDSTAVVETIKDGLTMAQKRLGNLPIE</sequence>